<dbReference type="Pfam" id="PF04828">
    <property type="entry name" value="GFA"/>
    <property type="match status" value="1"/>
</dbReference>
<protein>
    <submittedName>
        <fullName evidence="6">Uncharacterized conserved protein</fullName>
    </submittedName>
</protein>
<evidence type="ECO:0000256" key="4">
    <source>
        <dbReference type="ARBA" id="ARBA00023239"/>
    </source>
</evidence>
<accession>A0A378LMM5</accession>
<dbReference type="PANTHER" id="PTHR33337">
    <property type="entry name" value="GFA DOMAIN-CONTAINING PROTEIN"/>
    <property type="match status" value="1"/>
</dbReference>
<dbReference type="GO" id="GO:0016846">
    <property type="term" value="F:carbon-sulfur lyase activity"/>
    <property type="evidence" value="ECO:0007669"/>
    <property type="project" value="InterPro"/>
</dbReference>
<dbReference type="Proteomes" id="UP000255297">
    <property type="component" value="Unassembled WGS sequence"/>
</dbReference>
<feature type="domain" description="CENP-V/GFA" evidence="5">
    <location>
        <begin position="4"/>
        <end position="120"/>
    </location>
</feature>
<evidence type="ECO:0000313" key="6">
    <source>
        <dbReference type="EMBL" id="STY28265.1"/>
    </source>
</evidence>
<evidence type="ECO:0000313" key="7">
    <source>
        <dbReference type="Proteomes" id="UP000255297"/>
    </source>
</evidence>
<name>A0A378LMM5_9GAMM</name>
<dbReference type="GO" id="GO:0046872">
    <property type="term" value="F:metal ion binding"/>
    <property type="evidence" value="ECO:0007669"/>
    <property type="project" value="UniProtKB-KW"/>
</dbReference>
<keyword evidence="4" id="KW-0456">Lyase</keyword>
<dbReference type="AlphaFoldDB" id="A0A378LMM5"/>
<reference evidence="6 7" key="1">
    <citation type="submission" date="2018-06" db="EMBL/GenBank/DDBJ databases">
        <authorList>
            <consortium name="Pathogen Informatics"/>
            <person name="Doyle S."/>
        </authorList>
    </citation>
    <scope>NUCLEOTIDE SEQUENCE [LARGE SCALE GENOMIC DNA]</scope>
    <source>
        <strain evidence="6 7">NCTC11532</strain>
    </source>
</reference>
<dbReference type="SUPFAM" id="SSF51316">
    <property type="entry name" value="Mss4-like"/>
    <property type="match status" value="1"/>
</dbReference>
<evidence type="ECO:0000256" key="1">
    <source>
        <dbReference type="ARBA" id="ARBA00005495"/>
    </source>
</evidence>
<sequence>MNRYTGSCLCGACHYVITGKKPQAMYLCHCSRCRKETGSNHGATVFFDDAQLIWEKGQENITYFRLEHTRKERTFCTTCGSPVPRQDERGYVVLPAGTLDKECDLEPTAHIFIASRASWEDKLIHLPRFEALPT</sequence>
<dbReference type="PROSITE" id="PS51891">
    <property type="entry name" value="CENP_V_GFA"/>
    <property type="match status" value="1"/>
</dbReference>
<dbReference type="Gene3D" id="3.90.1590.10">
    <property type="entry name" value="glutathione-dependent formaldehyde- activating enzyme (gfa)"/>
    <property type="match status" value="1"/>
</dbReference>
<keyword evidence="3" id="KW-0862">Zinc</keyword>
<keyword evidence="7" id="KW-1185">Reference proteome</keyword>
<keyword evidence="2" id="KW-0479">Metal-binding</keyword>
<evidence type="ECO:0000259" key="5">
    <source>
        <dbReference type="PROSITE" id="PS51891"/>
    </source>
</evidence>
<dbReference type="EMBL" id="UGPB01000001">
    <property type="protein sequence ID" value="STY28265.1"/>
    <property type="molecule type" value="Genomic_DNA"/>
</dbReference>
<dbReference type="InterPro" id="IPR011057">
    <property type="entry name" value="Mss4-like_sf"/>
</dbReference>
<gene>
    <name evidence="6" type="ORF">NCTC11532_00435</name>
</gene>
<proteinExistence type="inferred from homology"/>
<dbReference type="STRING" id="1122170.GCA_000701265_02243"/>
<dbReference type="OrthoDB" id="4188830at2"/>
<organism evidence="6 7">
    <name type="scientific">Legionella wadsworthii</name>
    <dbReference type="NCBI Taxonomy" id="28088"/>
    <lineage>
        <taxon>Bacteria</taxon>
        <taxon>Pseudomonadati</taxon>
        <taxon>Pseudomonadota</taxon>
        <taxon>Gammaproteobacteria</taxon>
        <taxon>Legionellales</taxon>
        <taxon>Legionellaceae</taxon>
        <taxon>Legionella</taxon>
    </lineage>
</organism>
<comment type="similarity">
    <text evidence="1">Belongs to the Gfa family.</text>
</comment>
<dbReference type="InterPro" id="IPR006913">
    <property type="entry name" value="CENP-V/GFA"/>
</dbReference>
<dbReference type="RefSeq" id="WP_031562847.1">
    <property type="nucleotide sequence ID" value="NZ_CAAAIS010000002.1"/>
</dbReference>
<dbReference type="PANTHER" id="PTHR33337:SF40">
    <property type="entry name" value="CENP-V_GFA DOMAIN-CONTAINING PROTEIN-RELATED"/>
    <property type="match status" value="1"/>
</dbReference>
<evidence type="ECO:0000256" key="2">
    <source>
        <dbReference type="ARBA" id="ARBA00022723"/>
    </source>
</evidence>
<evidence type="ECO:0000256" key="3">
    <source>
        <dbReference type="ARBA" id="ARBA00022833"/>
    </source>
</evidence>